<feature type="transmembrane region" description="Helical" evidence="2">
    <location>
        <begin position="220"/>
        <end position="239"/>
    </location>
</feature>
<feature type="transmembrane region" description="Helical" evidence="2">
    <location>
        <begin position="259"/>
        <end position="280"/>
    </location>
</feature>
<sequence>MSHRSQGPLRGQHYRQANLTQMGIKIIDQKSESIYVDSEVSIKKRKQKNPLEINRGLYKSQTYKEIYKQDSLKENDKFDSPLDQSVNQPLYVTNKFSSSLRKYNVQGLTRIFIQKLLYNLRISQKQQNLTKKFQKFLEDKASDTINEESEDKEPLNCKLFLKDSYERTLLDLCLILILISYSILVPIFCDRIELLLIFVFLYSIFKVIDYKTCCFIDLPIISINILALYQTHFVFANIINVIKLYQLLKSINILTEKKLIRLLFSILIIIIHVNNSALFWRNLLNDDDLDYKHLLSEQITLLFNFEFQIQDQNYQIYNSVNRILSFLVVLYFSQQFLNFIRLPSDLKKKEELFEQLLRKNTMSKQPFRIQHQVRQLLWSKVQNYKQVDSHPSQLELNFPNELRRSLNLHSYLDIIQKSSFIKQQFSPQFQSSLSEFVKEQTVEQGEIIQQENSGVSKLIFLLEGELSIKINNRRVQILKKFSIVNQYEFFACQLSPCNIVAKSRCKIIVIDYQQFYDLVCMHNQDFQIYRMWYDRMIHQNQRCVYKICYICMDHHETCMCPAVFYQPNYNKIVSNSTYTIPNFRLKYHRFEKKRISSLTQQNLISITAVNWAQQFNIISKNTDMVDQFLGKQDREEEYQLFADEDHTSKYLTQTYTHQQSIKSPKTNKTGITGRERDRVHTDSNINRTLTIRTLKASENGTTRLKPNNNVNSNNDSIVVSNSPSPLQQPNKTPLMLFTKEQIKRQSNISSSFTIDRGQDKKSSLQSQQQPVHSTSILQSKEMVQQLQSNLGSPNMLNTQTKLNGNDLSINWHRSDTQPIFSDLIGSVGQLILIRDFENMRYYEWYFPKHNYIVVIERFRKYLSKKFNSR</sequence>
<name>A0A8S1SVL2_9CILI</name>
<evidence type="ECO:0000256" key="2">
    <source>
        <dbReference type="SAM" id="Phobius"/>
    </source>
</evidence>
<organism evidence="4 5">
    <name type="scientific">Paramecium pentaurelia</name>
    <dbReference type="NCBI Taxonomy" id="43138"/>
    <lineage>
        <taxon>Eukaryota</taxon>
        <taxon>Sar</taxon>
        <taxon>Alveolata</taxon>
        <taxon>Ciliophora</taxon>
        <taxon>Intramacronucleata</taxon>
        <taxon>Oligohymenophorea</taxon>
        <taxon>Peniculida</taxon>
        <taxon>Parameciidae</taxon>
        <taxon>Paramecium</taxon>
    </lineage>
</organism>
<keyword evidence="2" id="KW-1133">Transmembrane helix</keyword>
<proteinExistence type="predicted"/>
<dbReference type="PANTHER" id="PTHR10217">
    <property type="entry name" value="VOLTAGE AND LIGAND GATED POTASSIUM CHANNEL"/>
    <property type="match status" value="1"/>
</dbReference>
<keyword evidence="2" id="KW-0812">Transmembrane</keyword>
<keyword evidence="2" id="KW-0472">Membrane</keyword>
<feature type="compositionally biased region" description="Low complexity" evidence="1">
    <location>
        <begin position="706"/>
        <end position="725"/>
    </location>
</feature>
<evidence type="ECO:0000256" key="1">
    <source>
        <dbReference type="SAM" id="MobiDB-lite"/>
    </source>
</evidence>
<dbReference type="Pfam" id="PF00027">
    <property type="entry name" value="cNMP_binding"/>
    <property type="match status" value="1"/>
</dbReference>
<dbReference type="EMBL" id="CAJJDO010000013">
    <property type="protein sequence ID" value="CAD8144150.1"/>
    <property type="molecule type" value="Genomic_DNA"/>
</dbReference>
<dbReference type="InterPro" id="IPR050818">
    <property type="entry name" value="KCNH_animal-type"/>
</dbReference>
<dbReference type="CDD" id="cd00038">
    <property type="entry name" value="CAP_ED"/>
    <property type="match status" value="1"/>
</dbReference>
<feature type="compositionally biased region" description="Polar residues" evidence="1">
    <location>
        <begin position="696"/>
        <end position="705"/>
    </location>
</feature>
<dbReference type="Proteomes" id="UP000689195">
    <property type="component" value="Unassembled WGS sequence"/>
</dbReference>
<dbReference type="PROSITE" id="PS50042">
    <property type="entry name" value="CNMP_BINDING_3"/>
    <property type="match status" value="1"/>
</dbReference>
<feature type="transmembrane region" description="Helical" evidence="2">
    <location>
        <begin position="172"/>
        <end position="205"/>
    </location>
</feature>
<dbReference type="GO" id="GO:0005886">
    <property type="term" value="C:plasma membrane"/>
    <property type="evidence" value="ECO:0007669"/>
    <property type="project" value="TreeGrafter"/>
</dbReference>
<reference evidence="4" key="1">
    <citation type="submission" date="2021-01" db="EMBL/GenBank/DDBJ databases">
        <authorList>
            <consortium name="Genoscope - CEA"/>
            <person name="William W."/>
        </authorList>
    </citation>
    <scope>NUCLEOTIDE SEQUENCE</scope>
</reference>
<dbReference type="PANTHER" id="PTHR10217:SF435">
    <property type="entry name" value="POTASSIUM VOLTAGE-GATED CHANNEL PROTEIN EAG"/>
    <property type="match status" value="1"/>
</dbReference>
<dbReference type="OrthoDB" id="298246at2759"/>
<keyword evidence="5" id="KW-1185">Reference proteome</keyword>
<feature type="region of interest" description="Disordered" evidence="1">
    <location>
        <begin position="696"/>
        <end position="730"/>
    </location>
</feature>
<gene>
    <name evidence="4" type="ORF">PPENT_87.1.T0130082</name>
</gene>
<evidence type="ECO:0000259" key="3">
    <source>
        <dbReference type="PROSITE" id="PS50042"/>
    </source>
</evidence>
<feature type="region of interest" description="Disordered" evidence="1">
    <location>
        <begin position="750"/>
        <end position="773"/>
    </location>
</feature>
<dbReference type="InterPro" id="IPR000595">
    <property type="entry name" value="cNMP-bd_dom"/>
</dbReference>
<feature type="domain" description="Cyclic nucleotide-binding" evidence="3">
    <location>
        <begin position="421"/>
        <end position="519"/>
    </location>
</feature>
<evidence type="ECO:0000313" key="5">
    <source>
        <dbReference type="Proteomes" id="UP000689195"/>
    </source>
</evidence>
<dbReference type="GO" id="GO:0042391">
    <property type="term" value="P:regulation of membrane potential"/>
    <property type="evidence" value="ECO:0007669"/>
    <property type="project" value="TreeGrafter"/>
</dbReference>
<evidence type="ECO:0000313" key="4">
    <source>
        <dbReference type="EMBL" id="CAD8144150.1"/>
    </source>
</evidence>
<accession>A0A8S1SVL2</accession>
<dbReference type="AlphaFoldDB" id="A0A8S1SVL2"/>
<comment type="caution">
    <text evidence="4">The sequence shown here is derived from an EMBL/GenBank/DDBJ whole genome shotgun (WGS) entry which is preliminary data.</text>
</comment>
<protein>
    <recommendedName>
        <fullName evidence="3">Cyclic nucleotide-binding domain-containing protein</fullName>
    </recommendedName>
</protein>
<dbReference type="GO" id="GO:0005249">
    <property type="term" value="F:voltage-gated potassium channel activity"/>
    <property type="evidence" value="ECO:0007669"/>
    <property type="project" value="TreeGrafter"/>
</dbReference>